<dbReference type="KEGG" id="pda:103696981"/>
<dbReference type="AlphaFoldDB" id="A0A8B8ZM39"/>
<gene>
    <name evidence="2" type="primary">LOC103696981</name>
</gene>
<organism evidence="1 2">
    <name type="scientific">Phoenix dactylifera</name>
    <name type="common">Date palm</name>
    <dbReference type="NCBI Taxonomy" id="42345"/>
    <lineage>
        <taxon>Eukaryota</taxon>
        <taxon>Viridiplantae</taxon>
        <taxon>Streptophyta</taxon>
        <taxon>Embryophyta</taxon>
        <taxon>Tracheophyta</taxon>
        <taxon>Spermatophyta</taxon>
        <taxon>Magnoliopsida</taxon>
        <taxon>Liliopsida</taxon>
        <taxon>Arecaceae</taxon>
        <taxon>Coryphoideae</taxon>
        <taxon>Phoeniceae</taxon>
        <taxon>Phoenix</taxon>
    </lineage>
</organism>
<dbReference type="CDD" id="cd00303">
    <property type="entry name" value="retropepsin_like"/>
    <property type="match status" value="1"/>
</dbReference>
<proteinExistence type="predicted"/>
<dbReference type="PANTHER" id="PTHR33240:SF8">
    <property type="entry name" value="OS03G0439900 PROTEIN"/>
    <property type="match status" value="1"/>
</dbReference>
<evidence type="ECO:0000313" key="1">
    <source>
        <dbReference type="Proteomes" id="UP000228380"/>
    </source>
</evidence>
<sequence>MGGSLERDTFLIAAHVRDSSSSREISRIEAQCSDLQPLEPVDNRLTVRFINTIASGPTEVPSTSVNQAPQEAEAASKRQRMWDAISFLDADLRIIQTPHNDAVIVSLIIVNYGVKRILVDNASSLDVLFYDAFQQMKLRAEQLRKVNTPLVGFSGDFVPVESVIKLLITAREEPQSNTLRLDFLVVRVCSAYNAILGQPGLNAFRVVESTYYLLM</sequence>
<protein>
    <submittedName>
        <fullName evidence="2">Uncharacterized protein LOC103696981</fullName>
    </submittedName>
</protein>
<keyword evidence="1" id="KW-1185">Reference proteome</keyword>
<accession>A0A8B8ZM39</accession>
<dbReference type="Proteomes" id="UP000228380">
    <property type="component" value="Unplaced"/>
</dbReference>
<name>A0A8B8ZM39_PHODC</name>
<dbReference type="GeneID" id="103696981"/>
<dbReference type="RefSeq" id="XP_038975276.1">
    <property type="nucleotide sequence ID" value="XM_039119348.1"/>
</dbReference>
<dbReference type="OrthoDB" id="759447at2759"/>
<evidence type="ECO:0000313" key="2">
    <source>
        <dbReference type="RefSeq" id="XP_038975276.1"/>
    </source>
</evidence>
<dbReference type="PANTHER" id="PTHR33240">
    <property type="entry name" value="OS08G0508500 PROTEIN"/>
    <property type="match status" value="1"/>
</dbReference>
<reference evidence="2" key="1">
    <citation type="submission" date="2025-08" db="UniProtKB">
        <authorList>
            <consortium name="RefSeq"/>
        </authorList>
    </citation>
    <scope>IDENTIFICATION</scope>
    <source>
        <tissue evidence="2">Young leaves</tissue>
    </source>
</reference>